<dbReference type="EMBL" id="PYGD01000009">
    <property type="protein sequence ID" value="PSK89999.1"/>
    <property type="molecule type" value="Genomic_DNA"/>
</dbReference>
<accession>A0A2P8CYF3</accession>
<keyword evidence="2" id="KW-1185">Reference proteome</keyword>
<dbReference type="Proteomes" id="UP000240572">
    <property type="component" value="Unassembled WGS sequence"/>
</dbReference>
<gene>
    <name evidence="1" type="ORF">B0I18_1093</name>
</gene>
<proteinExistence type="predicted"/>
<organism evidence="1 2">
    <name type="scientific">Taibaiella chishuiensis</name>
    <dbReference type="NCBI Taxonomy" id="1434707"/>
    <lineage>
        <taxon>Bacteria</taxon>
        <taxon>Pseudomonadati</taxon>
        <taxon>Bacteroidota</taxon>
        <taxon>Chitinophagia</taxon>
        <taxon>Chitinophagales</taxon>
        <taxon>Chitinophagaceae</taxon>
        <taxon>Taibaiella</taxon>
    </lineage>
</organism>
<evidence type="ECO:0000313" key="2">
    <source>
        <dbReference type="Proteomes" id="UP000240572"/>
    </source>
</evidence>
<reference evidence="1 2" key="1">
    <citation type="submission" date="2018-03" db="EMBL/GenBank/DDBJ databases">
        <title>Genomic Encyclopedia of Type Strains, Phase III (KMG-III): the genomes of soil and plant-associated and newly described type strains.</title>
        <authorList>
            <person name="Whitman W."/>
        </authorList>
    </citation>
    <scope>NUCLEOTIDE SEQUENCE [LARGE SCALE GENOMIC DNA]</scope>
    <source>
        <strain evidence="1 2">CGMCC 1.12700</strain>
    </source>
</reference>
<protein>
    <submittedName>
        <fullName evidence="1">Uncharacterized protein</fullName>
    </submittedName>
</protein>
<evidence type="ECO:0000313" key="1">
    <source>
        <dbReference type="EMBL" id="PSK89999.1"/>
    </source>
</evidence>
<dbReference type="AlphaFoldDB" id="A0A2P8CYF3"/>
<sequence>MMRKRTDNFFNDIYGIKQGSGGTTAECAENFQGKQEWPGNP</sequence>
<name>A0A2P8CYF3_9BACT</name>
<comment type="caution">
    <text evidence="1">The sequence shown here is derived from an EMBL/GenBank/DDBJ whole genome shotgun (WGS) entry which is preliminary data.</text>
</comment>